<gene>
    <name evidence="6" type="ORF">ABEB36_011551</name>
</gene>
<dbReference type="PANTHER" id="PTHR11610:SF173">
    <property type="entry name" value="LIPASE DOMAIN-CONTAINING PROTEIN-RELATED"/>
    <property type="match status" value="1"/>
</dbReference>
<dbReference type="InterPro" id="IPR029058">
    <property type="entry name" value="AB_hydrolase_fold"/>
</dbReference>
<comment type="caution">
    <text evidence="6">The sequence shown here is derived from an EMBL/GenBank/DDBJ whole genome shotgun (WGS) entry which is preliminary data.</text>
</comment>
<evidence type="ECO:0000256" key="1">
    <source>
        <dbReference type="ARBA" id="ARBA00004613"/>
    </source>
</evidence>
<evidence type="ECO:0000313" key="7">
    <source>
        <dbReference type="Proteomes" id="UP001566132"/>
    </source>
</evidence>
<dbReference type="GO" id="GO:0005576">
    <property type="term" value="C:extracellular region"/>
    <property type="evidence" value="ECO:0007669"/>
    <property type="project" value="UniProtKB-SubCell"/>
</dbReference>
<dbReference type="AlphaFoldDB" id="A0ABD1E876"/>
<dbReference type="Pfam" id="PF00151">
    <property type="entry name" value="Lipase"/>
    <property type="match status" value="1"/>
</dbReference>
<dbReference type="InterPro" id="IPR000734">
    <property type="entry name" value="TAG_lipase"/>
</dbReference>
<dbReference type="InterPro" id="IPR013818">
    <property type="entry name" value="Lipase"/>
</dbReference>
<name>A0ABD1E876_HYPHA</name>
<keyword evidence="7" id="KW-1185">Reference proteome</keyword>
<evidence type="ECO:0000313" key="6">
    <source>
        <dbReference type="EMBL" id="KAL1490866.1"/>
    </source>
</evidence>
<dbReference type="SUPFAM" id="SSF53474">
    <property type="entry name" value="alpha/beta-Hydrolases"/>
    <property type="match status" value="1"/>
</dbReference>
<evidence type="ECO:0000256" key="4">
    <source>
        <dbReference type="RuleBase" id="RU004262"/>
    </source>
</evidence>
<accession>A0ABD1E876</accession>
<dbReference type="Gene3D" id="3.40.50.1820">
    <property type="entry name" value="alpha/beta hydrolase"/>
    <property type="match status" value="1"/>
</dbReference>
<protein>
    <recommendedName>
        <fullName evidence="5">Lipase domain-containing protein</fullName>
    </recommendedName>
</protein>
<proteinExistence type="inferred from homology"/>
<dbReference type="PANTHER" id="PTHR11610">
    <property type="entry name" value="LIPASE"/>
    <property type="match status" value="1"/>
</dbReference>
<evidence type="ECO:0000256" key="3">
    <source>
        <dbReference type="ARBA" id="ARBA00022525"/>
    </source>
</evidence>
<sequence>MSLIDLLSFNHPKMFKKKQICLIIFFSCQVFSISTEDLHDLTIPQLLKLGQDVSDLSPPKLNLSNIKFYLQTKSDVVGPSLLTSNNITSLDTSKKVKILVHGWIENHHRSWYEKIANEYLKNDNFNIILVDWEKAARMPYEFSAESTKFVGNQLGIFIVNSSAPPDNVHIIGHSLGAHVAGFAGKRYFQETGKKLYRITALDPAGPYFRFFSAVPSERLNKYDAKTVDAIHTDGGHYGYELPIGTLDIYVNGGLRIQPGCLDSLNRSPQPPSFGEMLENSFCSHARSTIYFIEWINQGKFTCKFCPNFFWVFAGQPNQESLRIKDETFTCDEVNENLTGICFANTNNETPFLKRNIQEAN</sequence>
<organism evidence="6 7">
    <name type="scientific">Hypothenemus hampei</name>
    <name type="common">Coffee berry borer</name>
    <dbReference type="NCBI Taxonomy" id="57062"/>
    <lineage>
        <taxon>Eukaryota</taxon>
        <taxon>Metazoa</taxon>
        <taxon>Ecdysozoa</taxon>
        <taxon>Arthropoda</taxon>
        <taxon>Hexapoda</taxon>
        <taxon>Insecta</taxon>
        <taxon>Pterygota</taxon>
        <taxon>Neoptera</taxon>
        <taxon>Endopterygota</taxon>
        <taxon>Coleoptera</taxon>
        <taxon>Polyphaga</taxon>
        <taxon>Cucujiformia</taxon>
        <taxon>Curculionidae</taxon>
        <taxon>Scolytinae</taxon>
        <taxon>Hypothenemus</taxon>
    </lineage>
</organism>
<comment type="subcellular location">
    <subcellularLocation>
        <location evidence="1">Secreted</location>
    </subcellularLocation>
</comment>
<dbReference type="PRINTS" id="PR00821">
    <property type="entry name" value="TAGLIPASE"/>
</dbReference>
<evidence type="ECO:0000259" key="5">
    <source>
        <dbReference type="Pfam" id="PF00151"/>
    </source>
</evidence>
<dbReference type="EMBL" id="JBDJPC010000009">
    <property type="protein sequence ID" value="KAL1490866.1"/>
    <property type="molecule type" value="Genomic_DNA"/>
</dbReference>
<feature type="domain" description="Lipase" evidence="5">
    <location>
        <begin position="63"/>
        <end position="297"/>
    </location>
</feature>
<comment type="similarity">
    <text evidence="2 4">Belongs to the AB hydrolase superfamily. Lipase family.</text>
</comment>
<dbReference type="Proteomes" id="UP001566132">
    <property type="component" value="Unassembled WGS sequence"/>
</dbReference>
<keyword evidence="3" id="KW-0964">Secreted</keyword>
<reference evidence="6 7" key="1">
    <citation type="submission" date="2024-05" db="EMBL/GenBank/DDBJ databases">
        <title>Genetic variation in Jamaican populations of the coffee berry borer (Hypothenemus hampei).</title>
        <authorList>
            <person name="Errbii M."/>
            <person name="Myrie A."/>
        </authorList>
    </citation>
    <scope>NUCLEOTIDE SEQUENCE [LARGE SCALE GENOMIC DNA]</scope>
    <source>
        <strain evidence="6">JA-Hopewell-2020-01-JO</strain>
        <tissue evidence="6">Whole body</tissue>
    </source>
</reference>
<evidence type="ECO:0000256" key="2">
    <source>
        <dbReference type="ARBA" id="ARBA00010701"/>
    </source>
</evidence>